<dbReference type="Pfam" id="PF00046">
    <property type="entry name" value="Homeodomain"/>
    <property type="match status" value="1"/>
</dbReference>
<organism evidence="9 10">
    <name type="scientific">Glossina palpalis gambiensis</name>
    <dbReference type="NCBI Taxonomy" id="67801"/>
    <lineage>
        <taxon>Eukaryota</taxon>
        <taxon>Metazoa</taxon>
        <taxon>Ecdysozoa</taxon>
        <taxon>Arthropoda</taxon>
        <taxon>Hexapoda</taxon>
        <taxon>Insecta</taxon>
        <taxon>Pterygota</taxon>
        <taxon>Neoptera</taxon>
        <taxon>Endopterygota</taxon>
        <taxon>Diptera</taxon>
        <taxon>Brachycera</taxon>
        <taxon>Muscomorpha</taxon>
        <taxon>Hippoboscoidea</taxon>
        <taxon>Glossinidae</taxon>
        <taxon>Glossina</taxon>
    </lineage>
</organism>
<dbReference type="GO" id="GO:0000977">
    <property type="term" value="F:RNA polymerase II transcription regulatory region sequence-specific DNA binding"/>
    <property type="evidence" value="ECO:0007669"/>
    <property type="project" value="TreeGrafter"/>
</dbReference>
<dbReference type="PANTHER" id="PTHR24329:SF543">
    <property type="entry name" value="FI01017P-RELATED"/>
    <property type="match status" value="1"/>
</dbReference>
<evidence type="ECO:0000313" key="9">
    <source>
        <dbReference type="EnsemblMetazoa" id="GPPI028240-PA"/>
    </source>
</evidence>
<dbReference type="PROSITE" id="PS00027">
    <property type="entry name" value="HOMEOBOX_1"/>
    <property type="match status" value="1"/>
</dbReference>
<feature type="domain" description="Homeobox" evidence="8">
    <location>
        <begin position="356"/>
        <end position="416"/>
    </location>
</feature>
<dbReference type="GO" id="GO:0000981">
    <property type="term" value="F:DNA-binding transcription factor activity, RNA polymerase II-specific"/>
    <property type="evidence" value="ECO:0007669"/>
    <property type="project" value="InterPro"/>
</dbReference>
<dbReference type="PANTHER" id="PTHR24329">
    <property type="entry name" value="HOMEOBOX PROTEIN ARISTALESS"/>
    <property type="match status" value="1"/>
</dbReference>
<dbReference type="InterPro" id="IPR001356">
    <property type="entry name" value="HD"/>
</dbReference>
<evidence type="ECO:0000259" key="8">
    <source>
        <dbReference type="PROSITE" id="PS50071"/>
    </source>
</evidence>
<dbReference type="PROSITE" id="PS50071">
    <property type="entry name" value="HOMEOBOX_2"/>
    <property type="match status" value="1"/>
</dbReference>
<proteinExistence type="predicted"/>
<evidence type="ECO:0000256" key="2">
    <source>
        <dbReference type="ARBA" id="ARBA00023125"/>
    </source>
</evidence>
<accession>A0A1B0BFC2</accession>
<keyword evidence="3 5" id="KW-0371">Homeobox</keyword>
<dbReference type="STRING" id="67801.A0A1B0BFC2"/>
<dbReference type="VEuPathDB" id="VectorBase:GPPI028240"/>
<feature type="region of interest" description="Disordered" evidence="7">
    <location>
        <begin position="120"/>
        <end position="172"/>
    </location>
</feature>
<evidence type="ECO:0000313" key="10">
    <source>
        <dbReference type="Proteomes" id="UP000092460"/>
    </source>
</evidence>
<keyword evidence="2 5" id="KW-0238">DNA-binding</keyword>
<dbReference type="InterPro" id="IPR050649">
    <property type="entry name" value="Paired_Homeobox_TFs"/>
</dbReference>
<dbReference type="Proteomes" id="UP000092460">
    <property type="component" value="Unassembled WGS sequence"/>
</dbReference>
<feature type="compositionally biased region" description="Basic residues" evidence="7">
    <location>
        <begin position="200"/>
        <end position="209"/>
    </location>
</feature>
<dbReference type="AlphaFoldDB" id="A0A1B0BFC2"/>
<dbReference type="InterPro" id="IPR009057">
    <property type="entry name" value="Homeodomain-like_sf"/>
</dbReference>
<dbReference type="GO" id="GO:0005634">
    <property type="term" value="C:nucleus"/>
    <property type="evidence" value="ECO:0007669"/>
    <property type="project" value="UniProtKB-SubCell"/>
</dbReference>
<dbReference type="SUPFAM" id="SSF46689">
    <property type="entry name" value="Homeodomain-like"/>
    <property type="match status" value="1"/>
</dbReference>
<feature type="compositionally biased region" description="Basic residues" evidence="7">
    <location>
        <begin position="158"/>
        <end position="171"/>
    </location>
</feature>
<feature type="compositionally biased region" description="Polar residues" evidence="7">
    <location>
        <begin position="314"/>
        <end position="325"/>
    </location>
</feature>
<feature type="region of interest" description="Disordered" evidence="7">
    <location>
        <begin position="314"/>
        <end position="360"/>
    </location>
</feature>
<evidence type="ECO:0000256" key="6">
    <source>
        <dbReference type="RuleBase" id="RU000682"/>
    </source>
</evidence>
<feature type="compositionally biased region" description="Low complexity" evidence="7">
    <location>
        <begin position="133"/>
        <end position="152"/>
    </location>
</feature>
<protein>
    <recommendedName>
        <fullName evidence="8">Homeobox domain-containing protein</fullName>
    </recommendedName>
</protein>
<feature type="region of interest" description="Disordered" evidence="7">
    <location>
        <begin position="256"/>
        <end position="284"/>
    </location>
</feature>
<reference evidence="9" key="2">
    <citation type="submission" date="2020-05" db="UniProtKB">
        <authorList>
            <consortium name="EnsemblMetazoa"/>
        </authorList>
    </citation>
    <scope>IDENTIFICATION</scope>
    <source>
        <strain evidence="9">IAEA</strain>
    </source>
</reference>
<feature type="compositionally biased region" description="Low complexity" evidence="7">
    <location>
        <begin position="326"/>
        <end position="343"/>
    </location>
</feature>
<feature type="region of interest" description="Disordered" evidence="7">
    <location>
        <begin position="192"/>
        <end position="218"/>
    </location>
</feature>
<feature type="DNA-binding region" description="Homeobox" evidence="5">
    <location>
        <begin position="358"/>
        <end position="417"/>
    </location>
</feature>
<evidence type="ECO:0000256" key="7">
    <source>
        <dbReference type="SAM" id="MobiDB-lite"/>
    </source>
</evidence>
<dbReference type="CDD" id="cd00086">
    <property type="entry name" value="homeodomain"/>
    <property type="match status" value="1"/>
</dbReference>
<reference evidence="10" key="1">
    <citation type="submission" date="2015-01" db="EMBL/GenBank/DDBJ databases">
        <authorList>
            <person name="Aksoy S."/>
            <person name="Warren W."/>
            <person name="Wilson R.K."/>
        </authorList>
    </citation>
    <scope>NUCLEOTIDE SEQUENCE [LARGE SCALE GENOMIC DNA]</scope>
    <source>
        <strain evidence="10">IAEA</strain>
    </source>
</reference>
<comment type="subcellular location">
    <subcellularLocation>
        <location evidence="1 5 6">Nucleus</location>
    </subcellularLocation>
</comment>
<dbReference type="SMART" id="SM00389">
    <property type="entry name" value="HOX"/>
    <property type="match status" value="1"/>
</dbReference>
<dbReference type="EMBL" id="JXJN01013365">
    <property type="status" value="NOT_ANNOTATED_CDS"/>
    <property type="molecule type" value="Genomic_DNA"/>
</dbReference>
<dbReference type="Gene3D" id="1.10.10.60">
    <property type="entry name" value="Homeodomain-like"/>
    <property type="match status" value="1"/>
</dbReference>
<evidence type="ECO:0000256" key="4">
    <source>
        <dbReference type="ARBA" id="ARBA00023242"/>
    </source>
</evidence>
<dbReference type="InterPro" id="IPR017970">
    <property type="entry name" value="Homeobox_CS"/>
</dbReference>
<name>A0A1B0BFC2_9MUSC</name>
<evidence type="ECO:0000256" key="1">
    <source>
        <dbReference type="ARBA" id="ARBA00004123"/>
    </source>
</evidence>
<evidence type="ECO:0000256" key="3">
    <source>
        <dbReference type="ARBA" id="ARBA00023155"/>
    </source>
</evidence>
<evidence type="ECO:0000256" key="5">
    <source>
        <dbReference type="PROSITE-ProRule" id="PRU00108"/>
    </source>
</evidence>
<dbReference type="FunFam" id="1.10.10.60:FF:000252">
    <property type="entry name" value="Retinal homeobox protein Rx-B"/>
    <property type="match status" value="1"/>
</dbReference>
<sequence>MEHSTFEDQIFSDFSGPLSPLGSKALAPTSSPSMSVVPHAMHSVMLSLPAGATVMQHGSNNELCGQRLPDCNTLLASGSPKMDPYKSSDYGQKMEFVSKMGCYSPTQKFEFMATAGNNNRDHIHQQYSPPPNNGHHNNNNNNNNNSSNNNNGLVPKQPMHHHNHHHHHHHPNAAAAMLSDYHTSLHAHNNGKMEYESHGQHPHHPHHITTHMYGGSPHHHNNNHEIINNGLNGEQSMTLTPNGLINTTIPGNANSEGGLLNGVNGSGITSGNSPPEPNNNNLTAAVNGVNLNNLNNSPSNGIKLNKNKQDELCSNQNVDNANSGPTTVNSNCTTSNNNTPPAAKKTDKKKGDPNGIKKKKTRTTFTAYQLEELERAFERAPYPDVFAREELAIKLNLSESRVQVWFQNRRAKWRKHEPPRKTGYIKTSTPPTSTLNSALAAPFATFPQTSTVTPPGSMDSWTSYQPPYELSPQFSLLSPAASPYGTYSSQYGTYVHESQIFPMRHFEYGSPPRIEMTTNGPDEATQKVHATDAGGYVTGPGLVGDLSDGSTVQLVHQQNSSNNNAVAKYMPTEEAKYISVGAVTQTLNAIDSNGANVCHMSQDPQHQPQHQQHDTSVTVLKQHHYVNVATPTGIVGDDANDPNLQTVIKSEDGAGQQQQQQNGGVPTHSYVLPPFLH</sequence>
<keyword evidence="10" id="KW-1185">Reference proteome</keyword>
<dbReference type="EnsemblMetazoa" id="GPPI028240-RA">
    <property type="protein sequence ID" value="GPPI028240-PA"/>
    <property type="gene ID" value="GPPI028240"/>
</dbReference>
<keyword evidence="4 5" id="KW-0539">Nucleus</keyword>